<keyword evidence="9" id="KW-1185">Reference proteome</keyword>
<dbReference type="SMART" id="SM00563">
    <property type="entry name" value="PlsC"/>
    <property type="match status" value="1"/>
</dbReference>
<feature type="domain" description="Phospholipid/glycerol acyltransferase" evidence="7">
    <location>
        <begin position="65"/>
        <end position="179"/>
    </location>
</feature>
<feature type="transmembrane region" description="Helical" evidence="6">
    <location>
        <begin position="6"/>
        <end position="27"/>
    </location>
</feature>
<evidence type="ECO:0000256" key="6">
    <source>
        <dbReference type="SAM" id="Phobius"/>
    </source>
</evidence>
<evidence type="ECO:0000259" key="7">
    <source>
        <dbReference type="SMART" id="SM00563"/>
    </source>
</evidence>
<keyword evidence="6" id="KW-1133">Transmembrane helix</keyword>
<name>A0A9X3Z7W4_9PROT</name>
<gene>
    <name evidence="8" type="ORF">NYP16_12055</name>
</gene>
<evidence type="ECO:0000313" key="9">
    <source>
        <dbReference type="Proteomes" id="UP001141619"/>
    </source>
</evidence>
<keyword evidence="4" id="KW-0443">Lipid metabolism</keyword>
<accession>A0A9X3Z7W4</accession>
<keyword evidence="3" id="KW-0808">Transferase</keyword>
<dbReference type="PANTHER" id="PTHR10434">
    <property type="entry name" value="1-ACYL-SN-GLYCEROL-3-PHOSPHATE ACYLTRANSFERASE"/>
    <property type="match status" value="1"/>
</dbReference>
<sequence length="255" mass="27463">MNLRAIIVTAVIFGMAAVFAPLQYLLIRVGGRTAQLLPWAYHTVMVRLIGLKITVVGTPEAAGPTLFVSNHVSWLDIPILGAVLPASFIAKREVGNMGAFGTLARLQRTVFIDRERRAQTRAQTDEIAARLSEGGNLILFAEGTSTDGSLVLPFKSALFAVAEGRDAALRIQPMTIAYKSIHGLPLTRGTRPIIGWFGDMDLVPHFLAILALGQIGVELRFHAPVDVAAFESRKGLASHCYEAVRGGLLAARRAA</sequence>
<keyword evidence="6" id="KW-0812">Transmembrane</keyword>
<dbReference type="GO" id="GO:0003841">
    <property type="term" value="F:1-acylglycerol-3-phosphate O-acyltransferase activity"/>
    <property type="evidence" value="ECO:0007669"/>
    <property type="project" value="TreeGrafter"/>
</dbReference>
<keyword evidence="5 8" id="KW-0012">Acyltransferase</keyword>
<evidence type="ECO:0000256" key="5">
    <source>
        <dbReference type="ARBA" id="ARBA00023315"/>
    </source>
</evidence>
<proteinExistence type="predicted"/>
<keyword evidence="2" id="KW-0444">Lipid biosynthesis</keyword>
<dbReference type="Pfam" id="PF01553">
    <property type="entry name" value="Acyltransferase"/>
    <property type="match status" value="1"/>
</dbReference>
<dbReference type="InterPro" id="IPR002123">
    <property type="entry name" value="Plipid/glycerol_acylTrfase"/>
</dbReference>
<evidence type="ECO:0000256" key="2">
    <source>
        <dbReference type="ARBA" id="ARBA00022516"/>
    </source>
</evidence>
<reference evidence="8" key="2">
    <citation type="journal article" date="2023" name="Syst. Appl. Microbiol.">
        <title>Govania unica gen. nov., sp. nov., a rare biosphere bacterium that represents a novel family in the class Alphaproteobacteria.</title>
        <authorList>
            <person name="Vandamme P."/>
            <person name="Peeters C."/>
            <person name="Hettiarachchi A."/>
            <person name="Cnockaert M."/>
            <person name="Carlier A."/>
        </authorList>
    </citation>
    <scope>NUCLEOTIDE SEQUENCE</scope>
    <source>
        <strain evidence="8">LMG 31809</strain>
    </source>
</reference>
<dbReference type="CDD" id="cd07989">
    <property type="entry name" value="LPLAT_AGPAT-like"/>
    <property type="match status" value="1"/>
</dbReference>
<dbReference type="SUPFAM" id="SSF69593">
    <property type="entry name" value="Glycerol-3-phosphate (1)-acyltransferase"/>
    <property type="match status" value="1"/>
</dbReference>
<comment type="pathway">
    <text evidence="1">Lipid metabolism.</text>
</comment>
<dbReference type="AlphaFoldDB" id="A0A9X3Z7W4"/>
<protein>
    <submittedName>
        <fullName evidence="8">1-acyl-sn-glycerol-3-phosphate acyltransferase</fullName>
    </submittedName>
</protein>
<dbReference type="EMBL" id="JANWOI010000004">
    <property type="protein sequence ID" value="MDA5194685.1"/>
    <property type="molecule type" value="Genomic_DNA"/>
</dbReference>
<dbReference type="PANTHER" id="PTHR10434:SF64">
    <property type="entry name" value="1-ACYL-SN-GLYCEROL-3-PHOSPHATE ACYLTRANSFERASE-RELATED"/>
    <property type="match status" value="1"/>
</dbReference>
<dbReference type="GO" id="GO:0006654">
    <property type="term" value="P:phosphatidic acid biosynthetic process"/>
    <property type="evidence" value="ECO:0007669"/>
    <property type="project" value="TreeGrafter"/>
</dbReference>
<organism evidence="8 9">
    <name type="scientific">Govanella unica</name>
    <dbReference type="NCBI Taxonomy" id="2975056"/>
    <lineage>
        <taxon>Bacteria</taxon>
        <taxon>Pseudomonadati</taxon>
        <taxon>Pseudomonadota</taxon>
        <taxon>Alphaproteobacteria</taxon>
        <taxon>Emcibacterales</taxon>
        <taxon>Govanellaceae</taxon>
        <taxon>Govanella</taxon>
    </lineage>
</organism>
<evidence type="ECO:0000313" key="8">
    <source>
        <dbReference type="EMBL" id="MDA5194685.1"/>
    </source>
</evidence>
<evidence type="ECO:0000256" key="1">
    <source>
        <dbReference type="ARBA" id="ARBA00005189"/>
    </source>
</evidence>
<dbReference type="RefSeq" id="WP_274944390.1">
    <property type="nucleotide sequence ID" value="NZ_JANWOI010000004.1"/>
</dbReference>
<dbReference type="Proteomes" id="UP001141619">
    <property type="component" value="Unassembled WGS sequence"/>
</dbReference>
<evidence type="ECO:0000256" key="3">
    <source>
        <dbReference type="ARBA" id="ARBA00022679"/>
    </source>
</evidence>
<evidence type="ECO:0000256" key="4">
    <source>
        <dbReference type="ARBA" id="ARBA00023098"/>
    </source>
</evidence>
<keyword evidence="6" id="KW-0472">Membrane</keyword>
<comment type="caution">
    <text evidence="8">The sequence shown here is derived from an EMBL/GenBank/DDBJ whole genome shotgun (WGS) entry which is preliminary data.</text>
</comment>
<reference evidence="8" key="1">
    <citation type="submission" date="2022-08" db="EMBL/GenBank/DDBJ databases">
        <authorList>
            <person name="Vandamme P."/>
            <person name="Hettiarachchi A."/>
            <person name="Peeters C."/>
            <person name="Cnockaert M."/>
            <person name="Carlier A."/>
        </authorList>
    </citation>
    <scope>NUCLEOTIDE SEQUENCE</scope>
    <source>
        <strain evidence="8">LMG 31809</strain>
    </source>
</reference>